<evidence type="ECO:0000256" key="1">
    <source>
        <dbReference type="SAM" id="MobiDB-lite"/>
    </source>
</evidence>
<reference evidence="2" key="1">
    <citation type="submission" date="2020-02" db="EMBL/GenBank/DDBJ databases">
        <authorList>
            <person name="Meier V. D."/>
        </authorList>
    </citation>
    <scope>NUCLEOTIDE SEQUENCE</scope>
    <source>
        <strain evidence="2">AVDCRST_MAG76</strain>
    </source>
</reference>
<name>A0A6J4IUE2_9ACTN</name>
<organism evidence="2">
    <name type="scientific">uncultured Acidimicrobiales bacterium</name>
    <dbReference type="NCBI Taxonomy" id="310071"/>
    <lineage>
        <taxon>Bacteria</taxon>
        <taxon>Bacillati</taxon>
        <taxon>Actinomycetota</taxon>
        <taxon>Acidimicrobiia</taxon>
        <taxon>Acidimicrobiales</taxon>
        <taxon>environmental samples</taxon>
    </lineage>
</organism>
<dbReference type="AlphaFoldDB" id="A0A6J4IUE2"/>
<accession>A0A6J4IUE2</accession>
<sequence>WQCQPATSHARRRPTSAATG</sequence>
<protein>
    <submittedName>
        <fullName evidence="2">Uncharacterized protein</fullName>
    </submittedName>
</protein>
<evidence type="ECO:0000313" key="2">
    <source>
        <dbReference type="EMBL" id="CAA9260567.1"/>
    </source>
</evidence>
<feature type="non-terminal residue" evidence="2">
    <location>
        <position position="20"/>
    </location>
</feature>
<feature type="region of interest" description="Disordered" evidence="1">
    <location>
        <begin position="1"/>
        <end position="20"/>
    </location>
</feature>
<proteinExistence type="predicted"/>
<gene>
    <name evidence="2" type="ORF">AVDCRST_MAG76-2803</name>
</gene>
<dbReference type="EMBL" id="CADCSZ010000168">
    <property type="protein sequence ID" value="CAA9260567.1"/>
    <property type="molecule type" value="Genomic_DNA"/>
</dbReference>
<feature type="non-terminal residue" evidence="2">
    <location>
        <position position="1"/>
    </location>
</feature>